<name>A0A9P8TDW2_9ASCO</name>
<dbReference type="GO" id="GO:0005886">
    <property type="term" value="C:plasma membrane"/>
    <property type="evidence" value="ECO:0007669"/>
    <property type="project" value="InterPro"/>
</dbReference>
<feature type="transmembrane region" description="Helical" evidence="2">
    <location>
        <begin position="145"/>
        <end position="166"/>
    </location>
</feature>
<dbReference type="OrthoDB" id="5419460at2759"/>
<dbReference type="GO" id="GO:0030866">
    <property type="term" value="P:cortical actin cytoskeleton organization"/>
    <property type="evidence" value="ECO:0007669"/>
    <property type="project" value="TreeGrafter"/>
</dbReference>
<reference evidence="3" key="1">
    <citation type="journal article" date="2021" name="Open Biol.">
        <title>Shared evolutionary footprints suggest mitochondrial oxidative damage underlies multiple complex I losses in fungi.</title>
        <authorList>
            <person name="Schikora-Tamarit M.A."/>
            <person name="Marcet-Houben M."/>
            <person name="Nosek J."/>
            <person name="Gabaldon T."/>
        </authorList>
    </citation>
    <scope>NUCLEOTIDE SEQUENCE</scope>
    <source>
        <strain evidence="3">CBS6341</strain>
    </source>
</reference>
<dbReference type="GO" id="GO:0045121">
    <property type="term" value="C:membrane raft"/>
    <property type="evidence" value="ECO:0007669"/>
    <property type="project" value="TreeGrafter"/>
</dbReference>
<protein>
    <submittedName>
        <fullName evidence="3">Uncharacterized protein</fullName>
    </submittedName>
</protein>
<dbReference type="GO" id="GO:0032185">
    <property type="term" value="P:septin cytoskeleton organization"/>
    <property type="evidence" value="ECO:0007669"/>
    <property type="project" value="TreeGrafter"/>
</dbReference>
<dbReference type="InterPro" id="IPR009571">
    <property type="entry name" value="SUR7/Rim9-like_fungi"/>
</dbReference>
<feature type="region of interest" description="Disordered" evidence="1">
    <location>
        <begin position="234"/>
        <end position="285"/>
    </location>
</feature>
<feature type="transmembrane region" description="Helical" evidence="2">
    <location>
        <begin position="186"/>
        <end position="212"/>
    </location>
</feature>
<accession>A0A9P8TDW2</accession>
<sequence>MRILFIISVIALLGAGLLLFFNILCGASTDSVLGKWYWLQAETGSIPGAHATTRWTFYNNCGVENNRNVDCSSSSAAYGVSPELNFGTTQGVPPGISRRGVIYNLTRAGWVFLLLGLLFTLLTLLPVLLSLCLPSLNWLTACSGAFSVVALIFIALSASLLTAGYVKARDAFENNGNRSNIGQTMFGFIWASVALLFISVLMNFIGLCTSVARKRKQRRSDNYTGDLSSHDTYGNDYVTAKGEQESPRTRLGFFQRRKKTNPTNGQDVEGNRGTSGNLNDPSYGAGTAGVIVANADYSREPPKRDNTSFNGNGRVSNQVVDGSPNADAAHYLNGKDSNQKNLAQNLGANVEINNKPSDQHTVAGYDTSKATGSYSGDVDDSSGLPAGTLGYAKTKRSITEHPELADIEENGNKSYYKTTLTSPTALIPPLA</sequence>
<comment type="caution">
    <text evidence="3">The sequence shown here is derived from an EMBL/GenBank/DDBJ whole genome shotgun (WGS) entry which is preliminary data.</text>
</comment>
<dbReference type="GO" id="GO:0006897">
    <property type="term" value="P:endocytosis"/>
    <property type="evidence" value="ECO:0007669"/>
    <property type="project" value="TreeGrafter"/>
</dbReference>
<dbReference type="GO" id="GO:0031505">
    <property type="term" value="P:fungal-type cell wall organization"/>
    <property type="evidence" value="ECO:0007669"/>
    <property type="project" value="TreeGrafter"/>
</dbReference>
<feature type="transmembrane region" description="Helical" evidence="2">
    <location>
        <begin position="110"/>
        <end position="133"/>
    </location>
</feature>
<evidence type="ECO:0000256" key="2">
    <source>
        <dbReference type="SAM" id="Phobius"/>
    </source>
</evidence>
<evidence type="ECO:0000313" key="3">
    <source>
        <dbReference type="EMBL" id="KAH3675933.1"/>
    </source>
</evidence>
<reference evidence="3" key="2">
    <citation type="submission" date="2021-01" db="EMBL/GenBank/DDBJ databases">
        <authorList>
            <person name="Schikora-Tamarit M.A."/>
        </authorList>
    </citation>
    <scope>NUCLEOTIDE SEQUENCE</scope>
    <source>
        <strain evidence="3">CBS6341</strain>
    </source>
</reference>
<dbReference type="AlphaFoldDB" id="A0A9P8TDW2"/>
<dbReference type="Pfam" id="PF06687">
    <property type="entry name" value="SUR7"/>
    <property type="match status" value="1"/>
</dbReference>
<keyword evidence="2" id="KW-0472">Membrane</keyword>
<feature type="compositionally biased region" description="Polar residues" evidence="1">
    <location>
        <begin position="261"/>
        <end position="280"/>
    </location>
</feature>
<keyword evidence="2" id="KW-1133">Transmembrane helix</keyword>
<dbReference type="PANTHER" id="PTHR36414">
    <property type="entry name" value="PROTEIN SUR7"/>
    <property type="match status" value="1"/>
</dbReference>
<keyword evidence="4" id="KW-1185">Reference proteome</keyword>
<evidence type="ECO:0000256" key="1">
    <source>
        <dbReference type="SAM" id="MobiDB-lite"/>
    </source>
</evidence>
<dbReference type="GO" id="GO:0005938">
    <property type="term" value="C:cell cortex"/>
    <property type="evidence" value="ECO:0007669"/>
    <property type="project" value="TreeGrafter"/>
</dbReference>
<dbReference type="PANTHER" id="PTHR36414:SF1">
    <property type="entry name" value="PROTEIN SUR7"/>
    <property type="match status" value="1"/>
</dbReference>
<dbReference type="EMBL" id="JAEUBF010000681">
    <property type="protein sequence ID" value="KAH3675933.1"/>
    <property type="molecule type" value="Genomic_DNA"/>
</dbReference>
<gene>
    <name evidence="3" type="ORF">WICMUC_002229</name>
</gene>
<keyword evidence="2" id="KW-0812">Transmembrane</keyword>
<organism evidence="3 4">
    <name type="scientific">Wickerhamomyces mucosus</name>
    <dbReference type="NCBI Taxonomy" id="1378264"/>
    <lineage>
        <taxon>Eukaryota</taxon>
        <taxon>Fungi</taxon>
        <taxon>Dikarya</taxon>
        <taxon>Ascomycota</taxon>
        <taxon>Saccharomycotina</taxon>
        <taxon>Saccharomycetes</taxon>
        <taxon>Phaffomycetales</taxon>
        <taxon>Wickerhamomycetaceae</taxon>
        <taxon>Wickerhamomyces</taxon>
    </lineage>
</organism>
<evidence type="ECO:0000313" key="4">
    <source>
        <dbReference type="Proteomes" id="UP000769528"/>
    </source>
</evidence>
<dbReference type="Proteomes" id="UP000769528">
    <property type="component" value="Unassembled WGS sequence"/>
</dbReference>
<proteinExistence type="predicted"/>